<sequence>MLDDLARQAEDASDDVVANCSHRPERRHPVNPMPPHRWKGPGVLGATGPGEHGPFGPWPGPADPEEDNTPTRAQRPERSLE</sequence>
<evidence type="ECO:0000256" key="1">
    <source>
        <dbReference type="SAM" id="MobiDB-lite"/>
    </source>
</evidence>
<keyword evidence="3" id="KW-1185">Reference proteome</keyword>
<accession>A0ABY4MKI2</accession>
<gene>
    <name evidence="2" type="ORF">K9S39_11305</name>
</gene>
<dbReference type="RefSeq" id="WP_248869235.1">
    <property type="nucleotide sequence ID" value="NZ_CP086322.1"/>
</dbReference>
<evidence type="ECO:0000313" key="2">
    <source>
        <dbReference type="EMBL" id="UQA98187.1"/>
    </source>
</evidence>
<reference evidence="2" key="1">
    <citation type="submission" date="2021-10" db="EMBL/GenBank/DDBJ databases">
        <title>Streptomyces nigrumlapis sp.nov.,an antimicrobial producing actinobacterium isolated from Black Gobi rocks.</title>
        <authorList>
            <person name="Wen Y."/>
            <person name="Zhang W."/>
            <person name="Liu X.G."/>
        </authorList>
    </citation>
    <scope>NUCLEOTIDE SEQUENCE</scope>
    <source>
        <strain evidence="2">ST13-2-2</strain>
    </source>
</reference>
<feature type="region of interest" description="Disordered" evidence="1">
    <location>
        <begin position="1"/>
        <end position="81"/>
    </location>
</feature>
<organism evidence="2 3">
    <name type="scientific">Streptomyces halobius</name>
    <dbReference type="NCBI Taxonomy" id="2879846"/>
    <lineage>
        <taxon>Bacteria</taxon>
        <taxon>Bacillati</taxon>
        <taxon>Actinomycetota</taxon>
        <taxon>Actinomycetes</taxon>
        <taxon>Kitasatosporales</taxon>
        <taxon>Streptomycetaceae</taxon>
        <taxon>Streptomyces</taxon>
    </lineage>
</organism>
<dbReference type="EMBL" id="CP086322">
    <property type="protein sequence ID" value="UQA98187.1"/>
    <property type="molecule type" value="Genomic_DNA"/>
</dbReference>
<name>A0ABY4MKI2_9ACTN</name>
<evidence type="ECO:0000313" key="3">
    <source>
        <dbReference type="Proteomes" id="UP000830115"/>
    </source>
</evidence>
<dbReference type="Proteomes" id="UP000830115">
    <property type="component" value="Chromosome"/>
</dbReference>
<proteinExistence type="predicted"/>
<protein>
    <submittedName>
        <fullName evidence="2">Uncharacterized protein</fullName>
    </submittedName>
</protein>
<feature type="compositionally biased region" description="Basic and acidic residues" evidence="1">
    <location>
        <begin position="1"/>
        <end position="10"/>
    </location>
</feature>
<feature type="compositionally biased region" description="Gly residues" evidence="1">
    <location>
        <begin position="42"/>
        <end position="53"/>
    </location>
</feature>